<dbReference type="Gene3D" id="3.40.50.10190">
    <property type="entry name" value="BRCT domain"/>
    <property type="match status" value="2"/>
</dbReference>
<dbReference type="KEGG" id="spar:SPRG_22264"/>
<dbReference type="Proteomes" id="UP000030745">
    <property type="component" value="Unassembled WGS sequence"/>
</dbReference>
<dbReference type="Pfam" id="PF12738">
    <property type="entry name" value="PTCB-BRCT"/>
    <property type="match status" value="1"/>
</dbReference>
<keyword evidence="4" id="KW-1185">Reference proteome</keyword>
<dbReference type="EMBL" id="KK583252">
    <property type="protein sequence ID" value="KDO23570.1"/>
    <property type="molecule type" value="Genomic_DNA"/>
</dbReference>
<feature type="transmembrane region" description="Helical" evidence="1">
    <location>
        <begin position="24"/>
        <end position="44"/>
    </location>
</feature>
<accession>A0A067C350</accession>
<dbReference type="CDD" id="cd00027">
    <property type="entry name" value="BRCT"/>
    <property type="match status" value="1"/>
</dbReference>
<evidence type="ECO:0000313" key="4">
    <source>
        <dbReference type="Proteomes" id="UP000030745"/>
    </source>
</evidence>
<keyword evidence="1" id="KW-0812">Transmembrane</keyword>
<keyword evidence="1" id="KW-0472">Membrane</keyword>
<dbReference type="InterPro" id="IPR036420">
    <property type="entry name" value="BRCT_dom_sf"/>
</dbReference>
<dbReference type="SUPFAM" id="SSF52113">
    <property type="entry name" value="BRCT domain"/>
    <property type="match status" value="2"/>
</dbReference>
<name>A0A067C350_SAPPC</name>
<evidence type="ECO:0000259" key="2">
    <source>
        <dbReference type="PROSITE" id="PS50172"/>
    </source>
</evidence>
<keyword evidence="1" id="KW-1133">Transmembrane helix</keyword>
<evidence type="ECO:0000256" key="1">
    <source>
        <dbReference type="SAM" id="Phobius"/>
    </source>
</evidence>
<feature type="domain" description="BRCT" evidence="2">
    <location>
        <begin position="193"/>
        <end position="329"/>
    </location>
</feature>
<gene>
    <name evidence="3" type="ORF">SPRG_22264</name>
</gene>
<dbReference type="GeneID" id="24142647"/>
<protein>
    <recommendedName>
        <fullName evidence="2">BRCT domain-containing protein</fullName>
    </recommendedName>
</protein>
<evidence type="ECO:0000313" key="3">
    <source>
        <dbReference type="EMBL" id="KDO23570.1"/>
    </source>
</evidence>
<sequence>MAHPSETPYVQPSSGIADGIARKVMLFGILAIFLLINVIVLYALHFTSAGVPASASNVKVSSDAFKVGAIDKKVVSFGDDGSIVVGAGTTGYLDAVAMPNDAINYITLAPIGANASSTAILAYYLKNKTTTVITTLTINDDKTTTVSTKQSTAANVQVRGIATLSNSQAVFLQSTAMGKTSLVPGSDCKFSANPRKVFSSIVLYTSQVEPEPSKVLRTLITHSGGQVLSHPSRSATHMLCLRPEGDAFQQALNWDAEGATLQTDTLSDEDVLRAATSYVATNVHGPIPDSVLAYIIGQSHLTKHRIVNYLWIYECIRVNQLLPESLYGFEHNHKPSGAQNVTLSDVVMALQRDSQLFPPVTEALPLDIWKDISQNAAKEWADNAFVVATHIATGLRQRMLEAIQGLGAKVVVLEDDVDDRAMDGVTYVVCAHQTGREFHFALARGKTIVGLQWLAASLALRTLLPANFDGKLLLSSLQPL</sequence>
<dbReference type="STRING" id="695850.A0A067C350"/>
<reference evidence="3 4" key="1">
    <citation type="journal article" date="2013" name="PLoS Genet.">
        <title>Distinctive expansion of potential virulence genes in the genome of the oomycete fish pathogen Saprolegnia parasitica.</title>
        <authorList>
            <person name="Jiang R.H."/>
            <person name="de Bruijn I."/>
            <person name="Haas B.J."/>
            <person name="Belmonte R."/>
            <person name="Lobach L."/>
            <person name="Christie J."/>
            <person name="van den Ackerveken G."/>
            <person name="Bottin A."/>
            <person name="Bulone V."/>
            <person name="Diaz-Moreno S.M."/>
            <person name="Dumas B."/>
            <person name="Fan L."/>
            <person name="Gaulin E."/>
            <person name="Govers F."/>
            <person name="Grenville-Briggs L.J."/>
            <person name="Horner N.R."/>
            <person name="Levin J.Z."/>
            <person name="Mammella M."/>
            <person name="Meijer H.J."/>
            <person name="Morris P."/>
            <person name="Nusbaum C."/>
            <person name="Oome S."/>
            <person name="Phillips A.J."/>
            <person name="van Rooyen D."/>
            <person name="Rzeszutek E."/>
            <person name="Saraiva M."/>
            <person name="Secombes C.J."/>
            <person name="Seidl M.F."/>
            <person name="Snel B."/>
            <person name="Stassen J.H."/>
            <person name="Sykes S."/>
            <person name="Tripathy S."/>
            <person name="van den Berg H."/>
            <person name="Vega-Arreguin J.C."/>
            <person name="Wawra S."/>
            <person name="Young S.K."/>
            <person name="Zeng Q."/>
            <person name="Dieguez-Uribeondo J."/>
            <person name="Russ C."/>
            <person name="Tyler B.M."/>
            <person name="van West P."/>
        </authorList>
    </citation>
    <scope>NUCLEOTIDE SEQUENCE [LARGE SCALE GENOMIC DNA]</scope>
    <source>
        <strain evidence="3 4">CBS 223.65</strain>
    </source>
</reference>
<organism evidence="3 4">
    <name type="scientific">Saprolegnia parasitica (strain CBS 223.65)</name>
    <dbReference type="NCBI Taxonomy" id="695850"/>
    <lineage>
        <taxon>Eukaryota</taxon>
        <taxon>Sar</taxon>
        <taxon>Stramenopiles</taxon>
        <taxon>Oomycota</taxon>
        <taxon>Saprolegniomycetes</taxon>
        <taxon>Saprolegniales</taxon>
        <taxon>Saprolegniaceae</taxon>
        <taxon>Saprolegnia</taxon>
    </lineage>
</organism>
<dbReference type="InterPro" id="IPR001357">
    <property type="entry name" value="BRCT_dom"/>
</dbReference>
<dbReference type="RefSeq" id="XP_012205766.1">
    <property type="nucleotide sequence ID" value="XM_012350376.1"/>
</dbReference>
<dbReference type="AlphaFoldDB" id="A0A067C350"/>
<proteinExistence type="predicted"/>
<dbReference type="PROSITE" id="PS50172">
    <property type="entry name" value="BRCT"/>
    <property type="match status" value="1"/>
</dbReference>
<dbReference type="VEuPathDB" id="FungiDB:SPRG_22264"/>